<dbReference type="InterPro" id="IPR050122">
    <property type="entry name" value="RTK"/>
</dbReference>
<evidence type="ECO:0000256" key="19">
    <source>
        <dbReference type="ARBA" id="ARBA00056965"/>
    </source>
</evidence>
<dbReference type="EMBL" id="BGZK01000807">
    <property type="protein sequence ID" value="GBP61205.1"/>
    <property type="molecule type" value="Genomic_DNA"/>
</dbReference>
<dbReference type="GO" id="GO:0005886">
    <property type="term" value="C:plasma membrane"/>
    <property type="evidence" value="ECO:0007669"/>
    <property type="project" value="TreeGrafter"/>
</dbReference>
<comment type="caution">
    <text evidence="24">The sequence shown here is derived from an EMBL/GenBank/DDBJ whole genome shotgun (WGS) entry which is preliminary data.</text>
</comment>
<comment type="function">
    <text evidence="19">Receptor for basic fibroblast growth factor.</text>
</comment>
<dbReference type="STRING" id="151549.A0A4C1XG70"/>
<evidence type="ECO:0000256" key="20">
    <source>
        <dbReference type="PROSITE-ProRule" id="PRU10141"/>
    </source>
</evidence>
<evidence type="ECO:0000256" key="3">
    <source>
        <dbReference type="ARBA" id="ARBA00022553"/>
    </source>
</evidence>
<feature type="region of interest" description="Disordered" evidence="21">
    <location>
        <begin position="810"/>
        <end position="832"/>
    </location>
</feature>
<evidence type="ECO:0000256" key="12">
    <source>
        <dbReference type="ARBA" id="ARBA00023136"/>
    </source>
</evidence>
<dbReference type="Pfam" id="PF07714">
    <property type="entry name" value="PK_Tyr_Ser-Thr"/>
    <property type="match status" value="1"/>
</dbReference>
<evidence type="ECO:0000256" key="7">
    <source>
        <dbReference type="ARBA" id="ARBA00022737"/>
    </source>
</evidence>
<evidence type="ECO:0000256" key="14">
    <source>
        <dbReference type="ARBA" id="ARBA00023157"/>
    </source>
</evidence>
<evidence type="ECO:0000256" key="2">
    <source>
        <dbReference type="ARBA" id="ARBA00011902"/>
    </source>
</evidence>
<feature type="compositionally biased region" description="Polar residues" evidence="21">
    <location>
        <begin position="730"/>
        <end position="743"/>
    </location>
</feature>
<keyword evidence="16" id="KW-0325">Glycoprotein</keyword>
<evidence type="ECO:0000313" key="24">
    <source>
        <dbReference type="EMBL" id="GBP61205.1"/>
    </source>
</evidence>
<organism evidence="24 25">
    <name type="scientific">Eumeta variegata</name>
    <name type="common">Bagworm moth</name>
    <name type="synonym">Eumeta japonica</name>
    <dbReference type="NCBI Taxonomy" id="151549"/>
    <lineage>
        <taxon>Eukaryota</taxon>
        <taxon>Metazoa</taxon>
        <taxon>Ecdysozoa</taxon>
        <taxon>Arthropoda</taxon>
        <taxon>Hexapoda</taxon>
        <taxon>Insecta</taxon>
        <taxon>Pterygota</taxon>
        <taxon>Neoptera</taxon>
        <taxon>Endopterygota</taxon>
        <taxon>Lepidoptera</taxon>
        <taxon>Glossata</taxon>
        <taxon>Ditrysia</taxon>
        <taxon>Tineoidea</taxon>
        <taxon>Psychidae</taxon>
        <taxon>Oiketicinae</taxon>
        <taxon>Eumeta</taxon>
    </lineage>
</organism>
<keyword evidence="6" id="KW-0732">Signal</keyword>
<comment type="subcellular location">
    <subcellularLocation>
        <location evidence="1">Membrane</location>
        <topology evidence="1">Single-pass membrane protein</topology>
    </subcellularLocation>
</comment>
<dbReference type="InterPro" id="IPR001245">
    <property type="entry name" value="Ser-Thr/Tyr_kinase_cat_dom"/>
</dbReference>
<keyword evidence="25" id="KW-1185">Reference proteome</keyword>
<evidence type="ECO:0000256" key="13">
    <source>
        <dbReference type="ARBA" id="ARBA00023137"/>
    </source>
</evidence>
<name>A0A4C1XG70_EUMVA</name>
<dbReference type="PROSITE" id="PS00109">
    <property type="entry name" value="PROTEIN_KINASE_TYR"/>
    <property type="match status" value="1"/>
</dbReference>
<dbReference type="InterPro" id="IPR000719">
    <property type="entry name" value="Prot_kinase_dom"/>
</dbReference>
<accession>A0A4C1XG70</accession>
<evidence type="ECO:0000256" key="8">
    <source>
        <dbReference type="ARBA" id="ARBA00022741"/>
    </source>
</evidence>
<keyword evidence="13" id="KW-0829">Tyrosine-protein kinase</keyword>
<evidence type="ECO:0000256" key="6">
    <source>
        <dbReference type="ARBA" id="ARBA00022729"/>
    </source>
</evidence>
<evidence type="ECO:0000256" key="9">
    <source>
        <dbReference type="ARBA" id="ARBA00022777"/>
    </source>
</evidence>
<keyword evidence="15 24" id="KW-0675">Receptor</keyword>
<keyword evidence="4" id="KW-0808">Transferase</keyword>
<protein>
    <recommendedName>
        <fullName evidence="2">receptor protein-tyrosine kinase</fullName>
        <ecNumber evidence="2">2.7.10.1</ecNumber>
    </recommendedName>
</protein>
<reference evidence="24 25" key="1">
    <citation type="journal article" date="2019" name="Commun. Biol.">
        <title>The bagworm genome reveals a unique fibroin gene that provides high tensile strength.</title>
        <authorList>
            <person name="Kono N."/>
            <person name="Nakamura H."/>
            <person name="Ohtoshi R."/>
            <person name="Tomita M."/>
            <person name="Numata K."/>
            <person name="Arakawa K."/>
        </authorList>
    </citation>
    <scope>NUCLEOTIDE SEQUENCE [LARGE SCALE GENOMIC DNA]</scope>
</reference>
<dbReference type="GO" id="GO:0043235">
    <property type="term" value="C:receptor complex"/>
    <property type="evidence" value="ECO:0007669"/>
    <property type="project" value="TreeGrafter"/>
</dbReference>
<evidence type="ECO:0000259" key="23">
    <source>
        <dbReference type="PROSITE" id="PS50011"/>
    </source>
</evidence>
<dbReference type="GO" id="GO:0004714">
    <property type="term" value="F:transmembrane receptor protein tyrosine kinase activity"/>
    <property type="evidence" value="ECO:0007669"/>
    <property type="project" value="UniProtKB-EC"/>
</dbReference>
<keyword evidence="9 24" id="KW-0418">Kinase</keyword>
<evidence type="ECO:0000256" key="18">
    <source>
        <dbReference type="ARBA" id="ARBA00051243"/>
    </source>
</evidence>
<dbReference type="InterPro" id="IPR020635">
    <property type="entry name" value="Tyr_kinase_cat_dom"/>
</dbReference>
<dbReference type="Gene3D" id="3.30.200.20">
    <property type="entry name" value="Phosphorylase Kinase, domain 1"/>
    <property type="match status" value="1"/>
</dbReference>
<feature type="domain" description="Protein kinase" evidence="23">
    <location>
        <begin position="919"/>
        <end position="1192"/>
    </location>
</feature>
<dbReference type="PANTHER" id="PTHR24416">
    <property type="entry name" value="TYROSINE-PROTEIN KINASE RECEPTOR"/>
    <property type="match status" value="1"/>
</dbReference>
<keyword evidence="14" id="KW-1015">Disulfide bond</keyword>
<evidence type="ECO:0000256" key="17">
    <source>
        <dbReference type="ARBA" id="ARBA00023319"/>
    </source>
</evidence>
<keyword evidence="12 22" id="KW-0472">Membrane</keyword>
<feature type="binding site" evidence="20">
    <location>
        <position position="954"/>
    </location>
    <ligand>
        <name>ATP</name>
        <dbReference type="ChEBI" id="CHEBI:30616"/>
    </ligand>
</feature>
<gene>
    <name evidence="24" type="primary">Cad96Ca</name>
    <name evidence="24" type="ORF">EVAR_37469_1</name>
</gene>
<dbReference type="InterPro" id="IPR008266">
    <property type="entry name" value="Tyr_kinase_AS"/>
</dbReference>
<dbReference type="FunFam" id="3.30.200.20:FF:000593">
    <property type="entry name" value="Predicted protein"/>
    <property type="match status" value="1"/>
</dbReference>
<evidence type="ECO:0000256" key="15">
    <source>
        <dbReference type="ARBA" id="ARBA00023170"/>
    </source>
</evidence>
<feature type="region of interest" description="Disordered" evidence="21">
    <location>
        <begin position="564"/>
        <end position="587"/>
    </location>
</feature>
<feature type="compositionally biased region" description="Pro residues" evidence="21">
    <location>
        <begin position="898"/>
        <end position="907"/>
    </location>
</feature>
<comment type="catalytic activity">
    <reaction evidence="18">
        <text>L-tyrosyl-[protein] + ATP = O-phospho-L-tyrosyl-[protein] + ADP + H(+)</text>
        <dbReference type="Rhea" id="RHEA:10596"/>
        <dbReference type="Rhea" id="RHEA-COMP:10136"/>
        <dbReference type="Rhea" id="RHEA-COMP:20101"/>
        <dbReference type="ChEBI" id="CHEBI:15378"/>
        <dbReference type="ChEBI" id="CHEBI:30616"/>
        <dbReference type="ChEBI" id="CHEBI:46858"/>
        <dbReference type="ChEBI" id="CHEBI:61978"/>
        <dbReference type="ChEBI" id="CHEBI:456216"/>
        <dbReference type="EC" id="2.7.10.1"/>
    </reaction>
</comment>
<feature type="region of interest" description="Disordered" evidence="21">
    <location>
        <begin position="890"/>
        <end position="912"/>
    </location>
</feature>
<feature type="region of interest" description="Disordered" evidence="21">
    <location>
        <begin position="1370"/>
        <end position="1397"/>
    </location>
</feature>
<dbReference type="InterPro" id="IPR011009">
    <property type="entry name" value="Kinase-like_dom_sf"/>
</dbReference>
<dbReference type="FunFam" id="1.10.510.10:FF:000689">
    <property type="entry name" value="Tyrosine kinase"/>
    <property type="match status" value="1"/>
</dbReference>
<dbReference type="PRINTS" id="PR00109">
    <property type="entry name" value="TYRKINASE"/>
</dbReference>
<sequence length="1428" mass="161700">MQWAADLKAFVSLRRLLYSKIKWVPYPKGKKRDPVTKTPLSVRPSAIRLDLMNRDSQIVEIFIGVNRRPVVQSTGNGTRDSQLLSVLAARRRQLLHGRLATHVNTIAQLAAKPKGNTTFAQLEIRHTNSSIVKKVTLSGNSTDKPTLKVVTTDGARETTQHDVKPHELKHIFVPKIYQDIRSRPIYISNRRKEILNVTRTEPVTVSQNNQNEGLGILYVPSEDEKLEGLDKEALLDPEEEFQVDESNHGFYLLNYSDTINITEIPYENTTVNSDKNKETNVTPANTIFENNTENVNKNLDLGEKIISANSSTEIKTLKQVKPEGDRDKGNQTLFMPDEIYNHFRPLEELPAEDMAPFISFGQKLGGAAISDNLTNSPSLSASTKSVNFIIAPVEKRKFNSRYSATEKYKNTSANEEEINEDMDVSVVKNIIEKNKIRNSVKGPAPARPVGLVNAYKKPSTSTTYKPPNISQLNVTENAIVNSTPLTTDKSKDNQLPRLNGTYVKQNGTNSRNYTRGYNNFRRRPARVTALSTENGLISPQINATTEKASTLVYTAVVTSVSITSSMKGQNKTDNKEGENDTVVNNEELRKENVTLSRISKLNDSDFLGSSTSSPSTLRPYRHKIRIRITTPETFNSSEPVLSSTPYVFVHRPTDTPDVTMLSTVENFFSSRNYSSSKNAATGSRLPERLVNLYAQSSDVVDKNVTGTTIRPQNILKRRRRPTTTTSTTTMLPSSGPSNISTTIRPTTNFTVLFTEAISPLSNSEENTDPTIETTFKPFVVTSRTSSESSTKTLMFSSNTTSNDNEIHVNSTKIQEKEFDEDGKDESSDTRNEEVVIEVDKSYTASYVLAGLGFLPVAAIIIFVLRSILNKKTKEIDTDYEGYFDDSEIKKDSPITPVARPPMSPPTKPDQKWEFPRNKLRLQTLLGQGNFGQVWKAEADDLNGHDGLTRLVAVKTIKETASQKEKQELLHEIYIMQKIGTHPNVVTLLACCTEQEPYLLVMEYVMCGKLLTYLRERRSRPDRFSGSGALTSRDLTVFAYCVARGMDYIASKGIVHRDLAARNVLVDHNKLCKIADFGMSRELSGDERSRPPQRHALPIRWMAPEALLYNMYNHETDVWAYGILLWEIVTLGSTPYAAMSGREVLSAVTEGYRLERPPHCKPQLYHAMHACWNADPTQRPSFAILKAQLAELLDNEPSEGHYVDLDSFYQESSVYSDPSAIIHDDEGLSSEYDRERRCFRELAPAKFDKRDFNYRDDEMRNKFGLSTQRMCGFGIRDVPFNERSFNNKSDFNNKNDFNDRNFNKNDFNDRNFISKNDFSDLNFNNDKGYDNRNFQSDEFTDDRPFNEKEFNFNAQNFKDRNFNLDSSFTERKDGKLSTSSFNREREKERENPLVSRNSFSGFPRVAARDAHFQKGDSRNKRVSEFECNI</sequence>
<keyword evidence="5 22" id="KW-0812">Transmembrane</keyword>
<evidence type="ECO:0000313" key="25">
    <source>
        <dbReference type="Proteomes" id="UP000299102"/>
    </source>
</evidence>
<evidence type="ECO:0000256" key="11">
    <source>
        <dbReference type="ARBA" id="ARBA00022989"/>
    </source>
</evidence>
<dbReference type="InterPro" id="IPR017441">
    <property type="entry name" value="Protein_kinase_ATP_BS"/>
</dbReference>
<dbReference type="OrthoDB" id="4062651at2759"/>
<evidence type="ECO:0000256" key="5">
    <source>
        <dbReference type="ARBA" id="ARBA00022692"/>
    </source>
</evidence>
<evidence type="ECO:0000256" key="16">
    <source>
        <dbReference type="ARBA" id="ARBA00023180"/>
    </source>
</evidence>
<dbReference type="PROSITE" id="PS00107">
    <property type="entry name" value="PROTEIN_KINASE_ATP"/>
    <property type="match status" value="1"/>
</dbReference>
<keyword evidence="11 22" id="KW-1133">Transmembrane helix</keyword>
<dbReference type="CDD" id="cd00192">
    <property type="entry name" value="PTKc"/>
    <property type="match status" value="1"/>
</dbReference>
<dbReference type="GO" id="GO:0005524">
    <property type="term" value="F:ATP binding"/>
    <property type="evidence" value="ECO:0007669"/>
    <property type="project" value="UniProtKB-UniRule"/>
</dbReference>
<evidence type="ECO:0000256" key="4">
    <source>
        <dbReference type="ARBA" id="ARBA00022679"/>
    </source>
</evidence>
<feature type="compositionally biased region" description="Basic and acidic residues" evidence="21">
    <location>
        <begin position="1381"/>
        <end position="1390"/>
    </location>
</feature>
<dbReference type="Gene3D" id="1.10.510.10">
    <property type="entry name" value="Transferase(Phosphotransferase) domain 1"/>
    <property type="match status" value="1"/>
</dbReference>
<evidence type="ECO:0000256" key="10">
    <source>
        <dbReference type="ARBA" id="ARBA00022840"/>
    </source>
</evidence>
<dbReference type="SMART" id="SM00219">
    <property type="entry name" value="TyrKc"/>
    <property type="match status" value="1"/>
</dbReference>
<keyword evidence="3" id="KW-0597">Phosphoprotein</keyword>
<dbReference type="Proteomes" id="UP000299102">
    <property type="component" value="Unassembled WGS sequence"/>
</dbReference>
<keyword evidence="8 20" id="KW-0547">Nucleotide-binding</keyword>
<feature type="region of interest" description="Disordered" evidence="21">
    <location>
        <begin position="715"/>
        <end position="743"/>
    </location>
</feature>
<keyword evidence="17" id="KW-0393">Immunoglobulin domain</keyword>
<feature type="transmembrane region" description="Helical" evidence="22">
    <location>
        <begin position="844"/>
        <end position="864"/>
    </location>
</feature>
<evidence type="ECO:0000256" key="1">
    <source>
        <dbReference type="ARBA" id="ARBA00004167"/>
    </source>
</evidence>
<evidence type="ECO:0000256" key="22">
    <source>
        <dbReference type="SAM" id="Phobius"/>
    </source>
</evidence>
<proteinExistence type="predicted"/>
<dbReference type="EC" id="2.7.10.1" evidence="2"/>
<keyword evidence="7" id="KW-0677">Repeat</keyword>
<dbReference type="GO" id="GO:0007169">
    <property type="term" value="P:cell surface receptor protein tyrosine kinase signaling pathway"/>
    <property type="evidence" value="ECO:0007669"/>
    <property type="project" value="TreeGrafter"/>
</dbReference>
<dbReference type="SUPFAM" id="SSF56112">
    <property type="entry name" value="Protein kinase-like (PK-like)"/>
    <property type="match status" value="1"/>
</dbReference>
<dbReference type="PANTHER" id="PTHR24416:SF481">
    <property type="entry name" value="TIE-LIKE RECEPTOR TYROSINE KINASE"/>
    <property type="match status" value="1"/>
</dbReference>
<keyword evidence="10 20" id="KW-0067">ATP-binding</keyword>
<evidence type="ECO:0000256" key="21">
    <source>
        <dbReference type="SAM" id="MobiDB-lite"/>
    </source>
</evidence>
<dbReference type="PROSITE" id="PS50011">
    <property type="entry name" value="PROTEIN_KINASE_DOM"/>
    <property type="match status" value="1"/>
</dbReference>